<dbReference type="EMBL" id="JAATIP010000134">
    <property type="protein sequence ID" value="KAF4368515.1"/>
    <property type="molecule type" value="Genomic_DNA"/>
</dbReference>
<evidence type="ECO:0000313" key="5">
    <source>
        <dbReference type="Proteomes" id="UP000583929"/>
    </source>
</evidence>
<sequence length="67" mass="7636">MTMWQPPLLVLPPHTTTTLALFIAHHRRPPRTSLAGSAFLFSLLSVTILRPSYLSNRLHRRGFENKA</sequence>
<reference evidence="4 5" key="1">
    <citation type="journal article" date="2020" name="bioRxiv">
        <title>Sequence and annotation of 42 cannabis genomes reveals extensive copy number variation in cannabinoid synthesis and pathogen resistance genes.</title>
        <authorList>
            <person name="Mckernan K.J."/>
            <person name="Helbert Y."/>
            <person name="Kane L.T."/>
            <person name="Ebling H."/>
            <person name="Zhang L."/>
            <person name="Liu B."/>
            <person name="Eaton Z."/>
            <person name="Mclaughlin S."/>
            <person name="Kingan S."/>
            <person name="Baybayan P."/>
            <person name="Concepcion G."/>
            <person name="Jordan M."/>
            <person name="Riva A."/>
            <person name="Barbazuk W."/>
            <person name="Harkins T."/>
        </authorList>
    </citation>
    <scope>NUCLEOTIDE SEQUENCE [LARGE SCALE GENOMIC DNA]</scope>
    <source>
        <strain evidence="4 5">cv. Jamaican Lion 4</strain>
        <strain evidence="3">Father</strain>
        <strain evidence="2">Mother</strain>
        <tissue evidence="3">Leaf</tissue>
    </source>
</reference>
<accession>A0A7J6HPH2</accession>
<protein>
    <submittedName>
        <fullName evidence="3">Uncharacterized protein</fullName>
    </submittedName>
</protein>
<keyword evidence="1" id="KW-1133">Transmembrane helix</keyword>
<comment type="caution">
    <text evidence="3">The sequence shown here is derived from an EMBL/GenBank/DDBJ whole genome shotgun (WGS) entry which is preliminary data.</text>
</comment>
<dbReference type="AlphaFoldDB" id="A0A7J6HPH2"/>
<organism evidence="3 5">
    <name type="scientific">Cannabis sativa</name>
    <name type="common">Hemp</name>
    <name type="synonym">Marijuana</name>
    <dbReference type="NCBI Taxonomy" id="3483"/>
    <lineage>
        <taxon>Eukaryota</taxon>
        <taxon>Viridiplantae</taxon>
        <taxon>Streptophyta</taxon>
        <taxon>Embryophyta</taxon>
        <taxon>Tracheophyta</taxon>
        <taxon>Spermatophyta</taxon>
        <taxon>Magnoliopsida</taxon>
        <taxon>eudicotyledons</taxon>
        <taxon>Gunneridae</taxon>
        <taxon>Pentapetalae</taxon>
        <taxon>rosids</taxon>
        <taxon>fabids</taxon>
        <taxon>Rosales</taxon>
        <taxon>Cannabaceae</taxon>
        <taxon>Cannabis</taxon>
    </lineage>
</organism>
<dbReference type="Proteomes" id="UP000525078">
    <property type="component" value="Unassembled WGS sequence"/>
</dbReference>
<evidence type="ECO:0000256" key="1">
    <source>
        <dbReference type="SAM" id="Phobius"/>
    </source>
</evidence>
<evidence type="ECO:0000313" key="4">
    <source>
        <dbReference type="Proteomes" id="UP000525078"/>
    </source>
</evidence>
<evidence type="ECO:0000313" key="2">
    <source>
        <dbReference type="EMBL" id="KAF4368515.1"/>
    </source>
</evidence>
<dbReference type="EMBL" id="JAATIQ010000034">
    <property type="protein sequence ID" value="KAF4397177.1"/>
    <property type="molecule type" value="Genomic_DNA"/>
</dbReference>
<keyword evidence="1" id="KW-0472">Membrane</keyword>
<keyword evidence="1" id="KW-0812">Transmembrane</keyword>
<gene>
    <name evidence="2" type="ORF">F8388_018639</name>
    <name evidence="3" type="ORF">G4B88_009023</name>
</gene>
<dbReference type="Proteomes" id="UP000583929">
    <property type="component" value="Unassembled WGS sequence"/>
</dbReference>
<feature type="transmembrane region" description="Helical" evidence="1">
    <location>
        <begin position="34"/>
        <end position="53"/>
    </location>
</feature>
<proteinExistence type="predicted"/>
<evidence type="ECO:0000313" key="3">
    <source>
        <dbReference type="EMBL" id="KAF4397177.1"/>
    </source>
</evidence>
<name>A0A7J6HPH2_CANSA</name>
<keyword evidence="5" id="KW-1185">Reference proteome</keyword>